<keyword evidence="3 8" id="KW-0812">Transmembrane</keyword>
<evidence type="ECO:0000259" key="10">
    <source>
        <dbReference type="PROSITE" id="PS50261"/>
    </source>
</evidence>
<comment type="caution">
    <text evidence="12">The sequence shown here is derived from an EMBL/GenBank/DDBJ whole genome shotgun (WGS) entry which is preliminary data.</text>
</comment>
<evidence type="ECO:0000259" key="11">
    <source>
        <dbReference type="PROSITE" id="PS51828"/>
    </source>
</evidence>
<keyword evidence="6 8" id="KW-0472">Membrane</keyword>
<dbReference type="PROSITE" id="PS50227">
    <property type="entry name" value="G_PROTEIN_RECEP_F2_3"/>
    <property type="match status" value="1"/>
</dbReference>
<name>A0AAV4D1Q8_9GAST</name>
<evidence type="ECO:0000259" key="9">
    <source>
        <dbReference type="PROSITE" id="PS50227"/>
    </source>
</evidence>
<keyword evidence="5 8" id="KW-1133">Transmembrane helix</keyword>
<dbReference type="InterPro" id="IPR000832">
    <property type="entry name" value="GPCR_2_secretin-like"/>
</dbReference>
<evidence type="ECO:0000256" key="6">
    <source>
        <dbReference type="ARBA" id="ARBA00023136"/>
    </source>
</evidence>
<sequence length="928" mass="106236">LPLETEHCHADYYNIPNCIDHPDGYGCECGPGFYWNTHKCISVAIDSRFEFKSKGPIRYTLLLDKTFPRLTAFTISFWINVSSSRHEGTILSYKHGNDTNILRMRSGPHLNFEINKQQHKTDFTLKPSQWYHFALTWTSISSSGNNWYLHMNGERIRHGRLAPGYTIPMGGELVLGQSWSERDPNFDSRYALDGDLVHLNIWNFNMSKEQIKYINSSCTFMYCGNAVQWVEFRSGTRGAMRMRWPSGLFTGQCFSYAESAISCDKFCSEYKGAQCNEEIKENIKWERQKAEQNITVLCPSFSNEEDNSTIHRYAQRACKLQEYDNDGEWQEPYIDDCVSEELLQLKKEFAGLNDGAINEIDVLKLTDRLLNHTEQHVYLNPIDIATVIDLMGVLVKTQGIAPRTVTFKFKGQNYATTDEVYPTFSQTKTFCELLVNIANNLLAPRNQAGWNATRPSGAEGDSLMKVMYDFANVTSRSLDYHIKDALVTIDEARVEVIRENVEFKIEQQWKYDVRSLEFPDFSMVDREGRPSRDAGFVKLTKDAILSTNASGLSVFFGISAFRYKSLSLMLPTHEISLSKKFRWLRDSCRLIQYTGHSGLCACTQPGVYAMTTDMFDENWDKGDKRPNLMNFASYFGCAMSAMLCFMVCGVHTYLRTSTSTAALHRNLSVSVALSQLVFMFGIDRYESPSVCQVFAIMLHYFFLATYSWLMNEAFNLYIVITYSAHNPSDITDAAGSMIKYYILGWGKLLLSVSFDRCWIAPDHMWLFIGPAIGIMSITILVLIFTAKEHNENSYTKSDMSNKVINIHMKALWTQVILVTVVWAFAFISVKMVDTILKYLFALFTTLQGAFFVVFYMLLHDELAPLNFWSSKFRFSLKLWPPSLTVILCATVLRSSHPSSTSDRWRLSQAKDGAIVPGTRRWFAGRMLR</sequence>
<feature type="transmembrane region" description="Helical" evidence="8">
    <location>
        <begin position="631"/>
        <end position="654"/>
    </location>
</feature>
<dbReference type="InterPro" id="IPR001879">
    <property type="entry name" value="GPCR_2_extracellular_dom"/>
</dbReference>
<protein>
    <submittedName>
        <fullName evidence="12">Adhesion g protein-coupled receptor l2-like</fullName>
    </submittedName>
</protein>
<dbReference type="GO" id="GO:0007166">
    <property type="term" value="P:cell surface receptor signaling pathway"/>
    <property type="evidence" value="ECO:0007669"/>
    <property type="project" value="InterPro"/>
</dbReference>
<reference evidence="12 13" key="1">
    <citation type="journal article" date="2021" name="Elife">
        <title>Chloroplast acquisition without the gene transfer in kleptoplastic sea slugs, Plakobranchus ocellatus.</title>
        <authorList>
            <person name="Maeda T."/>
            <person name="Takahashi S."/>
            <person name="Yoshida T."/>
            <person name="Shimamura S."/>
            <person name="Takaki Y."/>
            <person name="Nagai Y."/>
            <person name="Toyoda A."/>
            <person name="Suzuki Y."/>
            <person name="Arimoto A."/>
            <person name="Ishii H."/>
            <person name="Satoh N."/>
            <person name="Nishiyama T."/>
            <person name="Hasebe M."/>
            <person name="Maruyama T."/>
            <person name="Minagawa J."/>
            <person name="Obokata J."/>
            <person name="Shigenobu S."/>
        </authorList>
    </citation>
    <scope>NUCLEOTIDE SEQUENCE [LARGE SCALE GENOMIC DNA]</scope>
</reference>
<evidence type="ECO:0000256" key="5">
    <source>
        <dbReference type="ARBA" id="ARBA00022989"/>
    </source>
</evidence>
<evidence type="ECO:0000256" key="1">
    <source>
        <dbReference type="ARBA" id="ARBA00004141"/>
    </source>
</evidence>
<dbReference type="SUPFAM" id="SSF49899">
    <property type="entry name" value="Concanavalin A-like lectins/glucanases"/>
    <property type="match status" value="1"/>
</dbReference>
<accession>A0AAV4D1Q8</accession>
<dbReference type="PRINTS" id="PR00895">
    <property type="entry name" value="PENTAXIN"/>
</dbReference>
<dbReference type="PROSITE" id="PS50261">
    <property type="entry name" value="G_PROTEIN_RECEP_F2_4"/>
    <property type="match status" value="1"/>
</dbReference>
<comment type="caution">
    <text evidence="7">Lacks conserved residue(s) required for the propagation of feature annotation.</text>
</comment>
<dbReference type="SMART" id="SM00159">
    <property type="entry name" value="PTX"/>
    <property type="match status" value="1"/>
</dbReference>
<dbReference type="InterPro" id="IPR013320">
    <property type="entry name" value="ConA-like_dom_sf"/>
</dbReference>
<keyword evidence="13" id="KW-1185">Reference proteome</keyword>
<evidence type="ECO:0000313" key="12">
    <source>
        <dbReference type="EMBL" id="GFO38098.1"/>
    </source>
</evidence>
<dbReference type="PROSITE" id="PS51828">
    <property type="entry name" value="PTX_2"/>
    <property type="match status" value="1"/>
</dbReference>
<feature type="non-terminal residue" evidence="12">
    <location>
        <position position="1"/>
    </location>
</feature>
<organism evidence="12 13">
    <name type="scientific">Plakobranchus ocellatus</name>
    <dbReference type="NCBI Taxonomy" id="259542"/>
    <lineage>
        <taxon>Eukaryota</taxon>
        <taxon>Metazoa</taxon>
        <taxon>Spiralia</taxon>
        <taxon>Lophotrochozoa</taxon>
        <taxon>Mollusca</taxon>
        <taxon>Gastropoda</taxon>
        <taxon>Heterobranchia</taxon>
        <taxon>Euthyneura</taxon>
        <taxon>Panpulmonata</taxon>
        <taxon>Sacoglossa</taxon>
        <taxon>Placobranchoidea</taxon>
        <taxon>Plakobranchidae</taxon>
        <taxon>Plakobranchus</taxon>
    </lineage>
</organism>
<keyword evidence="4" id="KW-0732">Signal</keyword>
<dbReference type="PANTHER" id="PTHR12011">
    <property type="entry name" value="ADHESION G-PROTEIN COUPLED RECEPTOR"/>
    <property type="match status" value="1"/>
</dbReference>
<comment type="subcellular location">
    <subcellularLocation>
        <location evidence="1">Membrane</location>
        <topology evidence="1">Multi-pass membrane protein</topology>
    </subcellularLocation>
</comment>
<feature type="transmembrane region" description="Helical" evidence="8">
    <location>
        <begin position="738"/>
        <end position="758"/>
    </location>
</feature>
<gene>
    <name evidence="12" type="ORF">PoB_006460300</name>
</gene>
<dbReference type="PANTHER" id="PTHR12011:SF470">
    <property type="entry name" value="ADHESION G PROTEIN-COUPLED RECEPTOR L2-LIKE"/>
    <property type="match status" value="1"/>
</dbReference>
<dbReference type="GO" id="GO:0005886">
    <property type="term" value="C:plasma membrane"/>
    <property type="evidence" value="ECO:0007669"/>
    <property type="project" value="TreeGrafter"/>
</dbReference>
<feature type="transmembrane region" description="Helical" evidence="8">
    <location>
        <begin position="765"/>
        <end position="786"/>
    </location>
</feature>
<dbReference type="EMBL" id="BLXT01007309">
    <property type="protein sequence ID" value="GFO38098.1"/>
    <property type="molecule type" value="Genomic_DNA"/>
</dbReference>
<feature type="transmembrane region" description="Helical" evidence="8">
    <location>
        <begin position="806"/>
        <end position="827"/>
    </location>
</feature>
<feature type="domain" description="G-protein coupled receptors family 2 profile 1" evidence="9">
    <location>
        <begin position="252"/>
        <end position="341"/>
    </location>
</feature>
<feature type="transmembrane region" description="Helical" evidence="8">
    <location>
        <begin position="878"/>
        <end position="895"/>
    </location>
</feature>
<evidence type="ECO:0000256" key="4">
    <source>
        <dbReference type="ARBA" id="ARBA00022729"/>
    </source>
</evidence>
<dbReference type="Pfam" id="PF16489">
    <property type="entry name" value="GAIN"/>
    <property type="match status" value="1"/>
</dbReference>
<comment type="similarity">
    <text evidence="2">Belongs to the G-protein coupled receptor 2 family. Adhesion G-protein coupled receptor (ADGR) subfamily.</text>
</comment>
<evidence type="ECO:0000256" key="7">
    <source>
        <dbReference type="PROSITE-ProRule" id="PRU01172"/>
    </source>
</evidence>
<dbReference type="InterPro" id="IPR017981">
    <property type="entry name" value="GPCR_2-like_7TM"/>
</dbReference>
<evidence type="ECO:0000256" key="2">
    <source>
        <dbReference type="ARBA" id="ARBA00007343"/>
    </source>
</evidence>
<evidence type="ECO:0000313" key="13">
    <source>
        <dbReference type="Proteomes" id="UP000735302"/>
    </source>
</evidence>
<dbReference type="Proteomes" id="UP000735302">
    <property type="component" value="Unassembled WGS sequence"/>
</dbReference>
<feature type="domain" description="Pentraxin (PTX)" evidence="11">
    <location>
        <begin position="45"/>
        <end position="249"/>
    </location>
</feature>
<evidence type="ECO:0000256" key="3">
    <source>
        <dbReference type="ARBA" id="ARBA00022692"/>
    </source>
</evidence>
<dbReference type="GO" id="GO:0004930">
    <property type="term" value="F:G protein-coupled receptor activity"/>
    <property type="evidence" value="ECO:0007669"/>
    <property type="project" value="InterPro"/>
</dbReference>
<dbReference type="Gene3D" id="2.60.120.200">
    <property type="match status" value="1"/>
</dbReference>
<proteinExistence type="inferred from homology"/>
<dbReference type="Pfam" id="PF00354">
    <property type="entry name" value="Pentaxin"/>
    <property type="match status" value="1"/>
</dbReference>
<dbReference type="Pfam" id="PF00002">
    <property type="entry name" value="7tm_2"/>
    <property type="match status" value="1"/>
</dbReference>
<feature type="transmembrane region" description="Helical" evidence="8">
    <location>
        <begin position="689"/>
        <end position="709"/>
    </location>
</feature>
<feature type="domain" description="G-protein coupled receptors family 2 profile 2" evidence="10">
    <location>
        <begin position="626"/>
        <end position="859"/>
    </location>
</feature>
<dbReference type="InterPro" id="IPR001759">
    <property type="entry name" value="PTX_dom"/>
</dbReference>
<evidence type="ECO:0000256" key="8">
    <source>
        <dbReference type="SAM" id="Phobius"/>
    </source>
</evidence>
<dbReference type="AlphaFoldDB" id="A0AAV4D1Q8"/>
<dbReference type="Gene3D" id="1.20.1070.10">
    <property type="entry name" value="Rhodopsin 7-helix transmembrane proteins"/>
    <property type="match status" value="1"/>
</dbReference>
<dbReference type="GO" id="GO:0007189">
    <property type="term" value="P:adenylate cyclase-activating G protein-coupled receptor signaling pathway"/>
    <property type="evidence" value="ECO:0007669"/>
    <property type="project" value="TreeGrafter"/>
</dbReference>
<dbReference type="InterPro" id="IPR032471">
    <property type="entry name" value="AGRL2-4_GAIN_subdom_A"/>
</dbReference>
<keyword evidence="12" id="KW-0675">Receptor</keyword>
<feature type="transmembrane region" description="Helical" evidence="8">
    <location>
        <begin position="839"/>
        <end position="858"/>
    </location>
</feature>